<protein>
    <submittedName>
        <fullName evidence="1">Uncharacterized protein</fullName>
    </submittedName>
</protein>
<organism evidence="1 2">
    <name type="scientific">Wickerhamomyces mucosus</name>
    <dbReference type="NCBI Taxonomy" id="1378264"/>
    <lineage>
        <taxon>Eukaryota</taxon>
        <taxon>Fungi</taxon>
        <taxon>Dikarya</taxon>
        <taxon>Ascomycota</taxon>
        <taxon>Saccharomycotina</taxon>
        <taxon>Saccharomycetes</taxon>
        <taxon>Phaffomycetales</taxon>
        <taxon>Wickerhamomycetaceae</taxon>
        <taxon>Wickerhamomyces</taxon>
    </lineage>
</organism>
<keyword evidence="2" id="KW-1185">Reference proteome</keyword>
<sequence length="82" mass="9017">MIIGKTLLSSTSFNLLLEKIPSSLNELSKIADFLVEGDSDTNFDLSNARFDDDGLLDLDPYLVDVLYDFGSDVNSILFAVIP</sequence>
<proteinExistence type="predicted"/>
<evidence type="ECO:0000313" key="1">
    <source>
        <dbReference type="EMBL" id="KAH3679171.1"/>
    </source>
</evidence>
<dbReference type="EMBL" id="JAEUBF010000389">
    <property type="protein sequence ID" value="KAH3679171.1"/>
    <property type="molecule type" value="Genomic_DNA"/>
</dbReference>
<dbReference type="Proteomes" id="UP000769528">
    <property type="component" value="Unassembled WGS sequence"/>
</dbReference>
<gene>
    <name evidence="1" type="ORF">WICMUC_001182</name>
</gene>
<name>A0A9P8THN7_9ASCO</name>
<evidence type="ECO:0000313" key="2">
    <source>
        <dbReference type="Proteomes" id="UP000769528"/>
    </source>
</evidence>
<accession>A0A9P8THN7</accession>
<comment type="caution">
    <text evidence="1">The sequence shown here is derived from an EMBL/GenBank/DDBJ whole genome shotgun (WGS) entry which is preliminary data.</text>
</comment>
<reference evidence="1" key="1">
    <citation type="journal article" date="2021" name="Open Biol.">
        <title>Shared evolutionary footprints suggest mitochondrial oxidative damage underlies multiple complex I losses in fungi.</title>
        <authorList>
            <person name="Schikora-Tamarit M.A."/>
            <person name="Marcet-Houben M."/>
            <person name="Nosek J."/>
            <person name="Gabaldon T."/>
        </authorList>
    </citation>
    <scope>NUCLEOTIDE SEQUENCE</scope>
    <source>
        <strain evidence="1">CBS6341</strain>
    </source>
</reference>
<reference evidence="1" key="2">
    <citation type="submission" date="2021-01" db="EMBL/GenBank/DDBJ databases">
        <authorList>
            <person name="Schikora-Tamarit M.A."/>
        </authorList>
    </citation>
    <scope>NUCLEOTIDE SEQUENCE</scope>
    <source>
        <strain evidence="1">CBS6341</strain>
    </source>
</reference>
<dbReference type="AlphaFoldDB" id="A0A9P8THN7"/>